<dbReference type="AlphaFoldDB" id="A0A8D7F9Q8"/>
<dbReference type="GO" id="GO:0019789">
    <property type="term" value="F:SUMO transferase activity"/>
    <property type="evidence" value="ECO:0007669"/>
    <property type="project" value="UniProtKB-ARBA"/>
</dbReference>
<protein>
    <submittedName>
        <fullName evidence="7">(wild Malaysian banana) hypothetical protein</fullName>
    </submittedName>
</protein>
<gene>
    <name evidence="7" type="ORF">GSMUA_170660.1</name>
</gene>
<keyword evidence="2 4" id="KW-0863">Zinc-finger</keyword>
<proteinExistence type="predicted"/>
<dbReference type="InterPro" id="IPR004181">
    <property type="entry name" value="Znf_MIZ"/>
</dbReference>
<feature type="domain" description="SP-RING-type" evidence="6">
    <location>
        <begin position="317"/>
        <end position="398"/>
    </location>
</feature>
<dbReference type="InterPro" id="IPR013083">
    <property type="entry name" value="Znf_RING/FYVE/PHD"/>
</dbReference>
<keyword evidence="1" id="KW-0479">Metal-binding</keyword>
<evidence type="ECO:0000256" key="2">
    <source>
        <dbReference type="ARBA" id="ARBA00022771"/>
    </source>
</evidence>
<dbReference type="Pfam" id="PF02891">
    <property type="entry name" value="zf-MIZ"/>
    <property type="match status" value="1"/>
</dbReference>
<feature type="region of interest" description="Disordered" evidence="5">
    <location>
        <begin position="763"/>
        <end position="786"/>
    </location>
</feature>
<sequence>MAFPQASAPSPSLQRPGVAALPAYTPQQSVSALVAASQNRLTVLAANHARLRAVADRLDLLLCGGISSGPSDLFHLIFALARGIDYALSVNDIPGIANRLPSLIIQVYQRRNDPLLRPAIMVLMISAKNACKNRWFLSPDANELLSMANELCSSFCMSVSDTIVGIAQDTISKIMPRFYPQLQFCRLVVSFEAKPGYDILMADFHIPRNTCLDERICLLVAQMDNLETSSCIVSPQHVSFLVNGKGVERRTNVSMETGPQFPTDITKMLKYGTNIIQAIGYFSGNYMIAIAFMSKVTTPCATRMDDYVHPVIEKLASDSDIIEGASRITLNCPISFKRIKTPVKGHLCKHHQCFDYDSFMEMNSCKPSWRCPSCSTPTSCIDLRIDQKMTKATSCMMYFLLQILQEVGENVADIVIFADGSWNSFVEHNESINQVHEGRSQQQENSNTENQNNLADVVDLTIAKSPEVGPFQNSAYTAENYGCEIEDRKPFRDDEGLPIPLHASGASVSNTSLCTQAPAYYTKSGIWPRNMSSVSSSVSGRMVGANANALGTLESILPNVLLNPIHTDAVSPVLNRDPAGFELSQPTLNFQQVPQVTQLAENVQLEPLHEGSSINNNEAGRPIPRQVIKTPRAVQALPAQTQIPSSSRTAQTGLLSFNSMISNSYATVSHQSLSPLTAVAGALNSVSGEMQINELSRTSSIAAASLHSMTQEHHSNSALQQVVGLSAPNMISTRTPQGQPRGVDAYKAIVQFLLEHPPQLPYQRRHHLANPSGSSQPSYISSSQAQQVSHNAAYATEIGAGTTHSTPLAPQHAAQRATPQTGATSIPFTTGVASVVPTLTDAGRAPPSFGSDGLPALPYEHNWRPTGRMRGSLTGYAYTSALNQYLATPQSAQTQPPPFSAGVSADQLPALTANTLSVQASMTQQSTTGHIDGNQLTSSYGIFDIYEQMNH</sequence>
<feature type="region of interest" description="Disordered" evidence="5">
    <location>
        <begin position="801"/>
        <end position="825"/>
    </location>
</feature>
<organism evidence="7">
    <name type="scientific">Musa acuminata subsp. malaccensis</name>
    <name type="common">Wild banana</name>
    <name type="synonym">Musa malaccensis</name>
    <dbReference type="NCBI Taxonomy" id="214687"/>
    <lineage>
        <taxon>Eukaryota</taxon>
        <taxon>Viridiplantae</taxon>
        <taxon>Streptophyta</taxon>
        <taxon>Embryophyta</taxon>
        <taxon>Tracheophyta</taxon>
        <taxon>Spermatophyta</taxon>
        <taxon>Magnoliopsida</taxon>
        <taxon>Liliopsida</taxon>
        <taxon>Zingiberales</taxon>
        <taxon>Musaceae</taxon>
        <taxon>Musa</taxon>
    </lineage>
</organism>
<name>A0A8D7F9Q8_MUSAM</name>
<evidence type="ECO:0000259" key="6">
    <source>
        <dbReference type="PROSITE" id="PS51044"/>
    </source>
</evidence>
<dbReference type="GO" id="GO:0016925">
    <property type="term" value="P:protein sumoylation"/>
    <property type="evidence" value="ECO:0007669"/>
    <property type="project" value="UniProtKB-ARBA"/>
</dbReference>
<evidence type="ECO:0000256" key="5">
    <source>
        <dbReference type="SAM" id="MobiDB-lite"/>
    </source>
</evidence>
<dbReference type="EMBL" id="HG996471">
    <property type="protein sequence ID" value="CAG1847271.1"/>
    <property type="molecule type" value="Genomic_DNA"/>
</dbReference>
<evidence type="ECO:0000256" key="4">
    <source>
        <dbReference type="PROSITE-ProRule" id="PRU00452"/>
    </source>
</evidence>
<evidence type="ECO:0000256" key="3">
    <source>
        <dbReference type="ARBA" id="ARBA00022833"/>
    </source>
</evidence>
<dbReference type="GO" id="GO:0008270">
    <property type="term" value="F:zinc ion binding"/>
    <property type="evidence" value="ECO:0007669"/>
    <property type="project" value="UniProtKB-KW"/>
</dbReference>
<dbReference type="PROSITE" id="PS51044">
    <property type="entry name" value="ZF_SP_RING"/>
    <property type="match status" value="1"/>
</dbReference>
<dbReference type="Gene3D" id="3.30.40.10">
    <property type="entry name" value="Zinc/RING finger domain, C3HC4 (zinc finger)"/>
    <property type="match status" value="1"/>
</dbReference>
<dbReference type="CDD" id="cd16650">
    <property type="entry name" value="SP-RING_PIAS-like"/>
    <property type="match status" value="1"/>
</dbReference>
<dbReference type="PANTHER" id="PTHR10782">
    <property type="entry name" value="ZINC FINGER MIZ DOMAIN-CONTAINING PROTEIN"/>
    <property type="match status" value="1"/>
</dbReference>
<keyword evidence="3" id="KW-0862">Zinc</keyword>
<evidence type="ECO:0000256" key="1">
    <source>
        <dbReference type="ARBA" id="ARBA00022723"/>
    </source>
</evidence>
<reference evidence="7" key="1">
    <citation type="submission" date="2021-03" db="EMBL/GenBank/DDBJ databases">
        <authorList>
            <consortium name="Genoscope - CEA"/>
            <person name="William W."/>
        </authorList>
    </citation>
    <scope>NUCLEOTIDE SEQUENCE</scope>
    <source>
        <strain evidence="7">Doubled-haploid Pahang</strain>
    </source>
</reference>
<evidence type="ECO:0000313" key="7">
    <source>
        <dbReference type="EMBL" id="CAG1847271.1"/>
    </source>
</evidence>
<accession>A0A8D7F9Q8</accession>
<dbReference type="PANTHER" id="PTHR10782:SF4">
    <property type="entry name" value="TONALLI, ISOFORM E"/>
    <property type="match status" value="1"/>
</dbReference>
<feature type="compositionally biased region" description="Low complexity" evidence="5">
    <location>
        <begin position="772"/>
        <end position="786"/>
    </location>
</feature>